<dbReference type="AlphaFoldDB" id="A0A6J8EBZ4"/>
<feature type="coiled-coil region" evidence="1">
    <location>
        <begin position="77"/>
        <end position="104"/>
    </location>
</feature>
<dbReference type="Gene3D" id="3.10.129.10">
    <property type="entry name" value="Hotdog Thioesterase"/>
    <property type="match status" value="2"/>
</dbReference>
<accession>A0A6J8EBZ4</accession>
<dbReference type="SUPFAM" id="SSF54637">
    <property type="entry name" value="Thioesterase/thiol ester dehydrase-isomerase"/>
    <property type="match status" value="1"/>
</dbReference>
<protein>
    <submittedName>
        <fullName evidence="2">Uncharacterized protein</fullName>
    </submittedName>
</protein>
<evidence type="ECO:0000313" key="3">
    <source>
        <dbReference type="Proteomes" id="UP000507470"/>
    </source>
</evidence>
<name>A0A6J8EBZ4_MYTCO</name>
<dbReference type="Proteomes" id="UP000507470">
    <property type="component" value="Unassembled WGS sequence"/>
</dbReference>
<dbReference type="PANTHER" id="PTHR34487:SF1">
    <property type="entry name" value="ACYL-ACP THIOESTERASE"/>
    <property type="match status" value="1"/>
</dbReference>
<evidence type="ECO:0000313" key="2">
    <source>
        <dbReference type="EMBL" id="CAC5417142.1"/>
    </source>
</evidence>
<sequence length="630" mass="72569">MKKMKKVLIPNCFQTTHSRMSSQTLYGIQTIQNEIYCNAGEDYTVVNSEQNEVLHQRCSSKSSGTSSVDTFTIKARMENLEIALTMLNENFQRMENAMNKQIERAIEIIIGTTEKDEKDETMFQTKDKYFMKSENKKLMKAVKFLTESSRIMRTALSEHTKFIDHITSVINQPTEPVQVPLQRRDESPVERVLNKYKKQRDRIQIIHPKPVNPMEVSDYLSVEDTTRSATTKSPCHFCKLNNKQPVWNNSVWEPPQQPTCLYVNFNKDTNAILKCNCRLCSLAPSVDPDGDYVTLLKDYISNGKCNAAYEYYNKTSLPDLTIHTNVNEDEHTIIARQINHSVEHISPFICKVHLPGGFPYEAFDNAAGKIKPRGLLMVVESSRIISFWPRKSESFLDMERLARDNLVYIATIQLQVSQLVYLPDTPKYPLTVTHSLAFIGKSSKRISSILSFPEVPKPYAQFDVHHVLIDSATRKPTALPQWWTAKYGSLKPEVVRPLKMDHLLRPDQCLNDEIIVHPRDCDVYEHTSWSNYGNFCYDTCCVFARKSLYKTINRQSLKNGLKSITVSFKKESLELESLNIYSWDDIHVPNKAYFEILNQNGETCCQASIEFFSYSPEEELRLETEATSKF</sequence>
<gene>
    <name evidence="2" type="ORF">MCOR_49690</name>
</gene>
<keyword evidence="3" id="KW-1185">Reference proteome</keyword>
<dbReference type="InterPro" id="IPR029069">
    <property type="entry name" value="HotDog_dom_sf"/>
</dbReference>
<dbReference type="PANTHER" id="PTHR34487">
    <property type="entry name" value="ACYL-ACP THIOESTERASE"/>
    <property type="match status" value="1"/>
</dbReference>
<evidence type="ECO:0000256" key="1">
    <source>
        <dbReference type="SAM" id="Coils"/>
    </source>
</evidence>
<keyword evidence="1" id="KW-0175">Coiled coil</keyword>
<dbReference type="EMBL" id="CACVKT020008728">
    <property type="protein sequence ID" value="CAC5417142.1"/>
    <property type="molecule type" value="Genomic_DNA"/>
</dbReference>
<dbReference type="OrthoDB" id="6278306at2759"/>
<reference evidence="2 3" key="1">
    <citation type="submission" date="2020-06" db="EMBL/GenBank/DDBJ databases">
        <authorList>
            <person name="Li R."/>
            <person name="Bekaert M."/>
        </authorList>
    </citation>
    <scope>NUCLEOTIDE SEQUENCE [LARGE SCALE GENOMIC DNA]</scope>
    <source>
        <strain evidence="3">wild</strain>
    </source>
</reference>
<organism evidence="2 3">
    <name type="scientific">Mytilus coruscus</name>
    <name type="common">Sea mussel</name>
    <dbReference type="NCBI Taxonomy" id="42192"/>
    <lineage>
        <taxon>Eukaryota</taxon>
        <taxon>Metazoa</taxon>
        <taxon>Spiralia</taxon>
        <taxon>Lophotrochozoa</taxon>
        <taxon>Mollusca</taxon>
        <taxon>Bivalvia</taxon>
        <taxon>Autobranchia</taxon>
        <taxon>Pteriomorphia</taxon>
        <taxon>Mytilida</taxon>
        <taxon>Mytiloidea</taxon>
        <taxon>Mytilidae</taxon>
        <taxon>Mytilinae</taxon>
        <taxon>Mytilus</taxon>
    </lineage>
</organism>
<proteinExistence type="predicted"/>